<evidence type="ECO:0000313" key="1">
    <source>
        <dbReference type="EMBL" id="ADW71014.1"/>
    </source>
</evidence>
<protein>
    <submittedName>
        <fullName evidence="1">Uncharacterized protein</fullName>
    </submittedName>
</protein>
<dbReference type="Proteomes" id="UP000000343">
    <property type="component" value="Plasmid pACIX901"/>
</dbReference>
<accession>E8X6D0</accession>
<dbReference type="RefSeq" id="WP_013572926.1">
    <property type="nucleotide sequence ID" value="NC_015057.1"/>
</dbReference>
<geneLocation type="plasmid" evidence="1 2">
    <name>pACIX901</name>
</geneLocation>
<organism evidence="2">
    <name type="scientific">Granulicella tundricola (strain ATCC BAA-1859 / DSM 23138 / MP5ACTX9)</name>
    <dbReference type="NCBI Taxonomy" id="1198114"/>
    <lineage>
        <taxon>Bacteria</taxon>
        <taxon>Pseudomonadati</taxon>
        <taxon>Acidobacteriota</taxon>
        <taxon>Terriglobia</taxon>
        <taxon>Terriglobales</taxon>
        <taxon>Acidobacteriaceae</taxon>
        <taxon>Granulicella</taxon>
    </lineage>
</organism>
<keyword evidence="1" id="KW-0614">Plasmid</keyword>
<name>E8X6D0_GRATM</name>
<gene>
    <name evidence="1" type="ordered locus">AciX9_4238</name>
</gene>
<sequence>MSFGRGRLLAQAAVLMVPAFGLAQYRQEPGHSLGTVTTQGNLIVLTLDEGVLGKDHLFNLAHRTIRFTPDGVRYRAENVAEQWDADFGPELHGNEATLTKFAFPFSGKSWSSISVGMTGSMTFSEAPLAPEGGRRGGGIEIERFAELSQAAAGLINTVPAISVFFKPRMSGTRYVKELADRVVLTWSLTEPVGGVQDMTWTPTVNKFQAVLWKDGRINLTYDEVHAQDAIVGIYPMVAGGFEKEIGSVAGEDKSGIAPNLDVMKVKLSAVDGLLLKATLETKGPVPAANDPAAMGVTYRVCLDKKKPTGDCAVGGQSDAVWTVQAGGGRGGRREGATPRYVASGMGIAPGVKIDGNTISLQGTLPAGYKSGDTVYVSAGVQTAGKTVDQVAAHEVKLVGLGSPAVDLATVKKGDGPFAVAYESFHYMRPPRANDLTCSVIKALGDKYDMLAYYSDFRIDNPEAGTSSTGPLGGGPAGGEVTGIGAKQRNLASYCSQGRFQWQFIQPVYVGANQMQEYPPDGLKEADTHNLVSYSHQLEERTSNGKIPPYDYAMSQIGHEMGHRWSAFVSAKVNGETIQLGPTHWAKGLQAPVAFPYQRPTEASAMGGGVWQDNFDGTFTQLDDDYYVPATGWSYLDLYLMGMISPAEVPEFFILRNMVAAGKDANDHAIYKADRTKVTVQDVIAVEGPRLPAVDAAQKGFNTGMVVVVEHGKMPSPLLVERVNGIRERWMDYWTTTTGYRSTMTADPK</sequence>
<dbReference type="HOGENOM" id="CLU_371636_0_0_0"/>
<dbReference type="OrthoDB" id="100400at2"/>
<dbReference type="EMBL" id="CP002481">
    <property type="protein sequence ID" value="ADW71014.1"/>
    <property type="molecule type" value="Genomic_DNA"/>
</dbReference>
<dbReference type="KEGG" id="acm:AciX9_4238"/>
<dbReference type="AlphaFoldDB" id="E8X6D0"/>
<proteinExistence type="predicted"/>
<evidence type="ECO:0000313" key="2">
    <source>
        <dbReference type="Proteomes" id="UP000000343"/>
    </source>
</evidence>
<reference evidence="2" key="1">
    <citation type="submission" date="2011-01" db="EMBL/GenBank/DDBJ databases">
        <title>Complete sequence of plasmid1 of Acidobacterium sp. MP5ACTX9.</title>
        <authorList>
            <consortium name="US DOE Joint Genome Institute"/>
            <person name="Lucas S."/>
            <person name="Copeland A."/>
            <person name="Lapidus A."/>
            <person name="Cheng J.-F."/>
            <person name="Goodwin L."/>
            <person name="Pitluck S."/>
            <person name="Teshima H."/>
            <person name="Detter J.C."/>
            <person name="Han C."/>
            <person name="Tapia R."/>
            <person name="Land M."/>
            <person name="Hauser L."/>
            <person name="Kyrpides N."/>
            <person name="Ivanova N."/>
            <person name="Ovchinnikova G."/>
            <person name="Pagani I."/>
            <person name="Rawat S.R."/>
            <person name="Mannisto M."/>
            <person name="Haggblom M.M."/>
            <person name="Woyke T."/>
        </authorList>
    </citation>
    <scope>NUCLEOTIDE SEQUENCE [LARGE SCALE GENOMIC DNA]</scope>
    <source>
        <strain evidence="2">MP5ACTX9</strain>
        <plasmid evidence="2">Plasmid pACIX901</plasmid>
    </source>
</reference>
<keyword evidence="2" id="KW-1185">Reference proteome</keyword>